<keyword evidence="3 11" id="KW-0378">Hydrolase</keyword>
<dbReference type="InterPro" id="IPR018044">
    <property type="entry name" value="Peptidase_S11"/>
</dbReference>
<proteinExistence type="inferred from homology"/>
<dbReference type="Gene3D" id="3.40.710.10">
    <property type="entry name" value="DD-peptidase/beta-lactamase superfamily"/>
    <property type="match status" value="1"/>
</dbReference>
<evidence type="ECO:0000256" key="6">
    <source>
        <dbReference type="ARBA" id="ARBA00023316"/>
    </source>
</evidence>
<organism evidence="11 12">
    <name type="scientific">Streptomyces gamaensis</name>
    <dbReference type="NCBI Taxonomy" id="1763542"/>
    <lineage>
        <taxon>Bacteria</taxon>
        <taxon>Bacillati</taxon>
        <taxon>Actinomycetota</taxon>
        <taxon>Actinomycetes</taxon>
        <taxon>Kitasatosporales</taxon>
        <taxon>Streptomycetaceae</taxon>
        <taxon>Streptomyces</taxon>
    </lineage>
</organism>
<evidence type="ECO:0000313" key="11">
    <source>
        <dbReference type="EMBL" id="MFC5721042.1"/>
    </source>
</evidence>
<dbReference type="RefSeq" id="WP_390316251.1">
    <property type="nucleotide sequence ID" value="NZ_JBHSPB010000006.1"/>
</dbReference>
<name>A0ABW0YZV3_9ACTN</name>
<dbReference type="PANTHER" id="PTHR21581">
    <property type="entry name" value="D-ALANYL-D-ALANINE CARBOXYPEPTIDASE"/>
    <property type="match status" value="1"/>
</dbReference>
<feature type="domain" description="Peptidase S11 D-alanyl-D-alanine carboxypeptidase A N-terminal" evidence="10">
    <location>
        <begin position="92"/>
        <end position="287"/>
    </location>
</feature>
<dbReference type="Proteomes" id="UP001596083">
    <property type="component" value="Unassembled WGS sequence"/>
</dbReference>
<feature type="region of interest" description="Disordered" evidence="8">
    <location>
        <begin position="136"/>
        <end position="155"/>
    </location>
</feature>
<evidence type="ECO:0000313" key="12">
    <source>
        <dbReference type="Proteomes" id="UP001596083"/>
    </source>
</evidence>
<dbReference type="InterPro" id="IPR012338">
    <property type="entry name" value="Beta-lactam/transpept-like"/>
</dbReference>
<dbReference type="PRINTS" id="PR00725">
    <property type="entry name" value="DADACBPTASE1"/>
</dbReference>
<keyword evidence="2" id="KW-0732">Signal</keyword>
<evidence type="ECO:0000256" key="7">
    <source>
        <dbReference type="RuleBase" id="RU004016"/>
    </source>
</evidence>
<evidence type="ECO:0000256" key="1">
    <source>
        <dbReference type="ARBA" id="ARBA00007164"/>
    </source>
</evidence>
<comment type="caution">
    <text evidence="11">The sequence shown here is derived from an EMBL/GenBank/DDBJ whole genome shotgun (WGS) entry which is preliminary data.</text>
</comment>
<gene>
    <name evidence="11" type="ORF">ACFP1Z_12775</name>
</gene>
<reference evidence="12" key="1">
    <citation type="journal article" date="2019" name="Int. J. Syst. Evol. Microbiol.">
        <title>The Global Catalogue of Microorganisms (GCM) 10K type strain sequencing project: providing services to taxonomists for standard genome sequencing and annotation.</title>
        <authorList>
            <consortium name="The Broad Institute Genomics Platform"/>
            <consortium name="The Broad Institute Genome Sequencing Center for Infectious Disease"/>
            <person name="Wu L."/>
            <person name="Ma J."/>
        </authorList>
    </citation>
    <scope>NUCLEOTIDE SEQUENCE [LARGE SCALE GENOMIC DNA]</scope>
    <source>
        <strain evidence="12">CGMCC 4.7304</strain>
    </source>
</reference>
<evidence type="ECO:0000256" key="2">
    <source>
        <dbReference type="ARBA" id="ARBA00022729"/>
    </source>
</evidence>
<evidence type="ECO:0000259" key="10">
    <source>
        <dbReference type="Pfam" id="PF00768"/>
    </source>
</evidence>
<evidence type="ECO:0000256" key="5">
    <source>
        <dbReference type="ARBA" id="ARBA00022984"/>
    </source>
</evidence>
<dbReference type="GO" id="GO:0004180">
    <property type="term" value="F:carboxypeptidase activity"/>
    <property type="evidence" value="ECO:0007669"/>
    <property type="project" value="UniProtKB-KW"/>
</dbReference>
<feature type="compositionally biased region" description="Polar residues" evidence="8">
    <location>
        <begin position="143"/>
        <end position="155"/>
    </location>
</feature>
<evidence type="ECO:0000256" key="3">
    <source>
        <dbReference type="ARBA" id="ARBA00022801"/>
    </source>
</evidence>
<dbReference type="PANTHER" id="PTHR21581:SF33">
    <property type="entry name" value="D-ALANYL-D-ALANINE CARBOXYPEPTIDASE DACB"/>
    <property type="match status" value="1"/>
</dbReference>
<evidence type="ECO:0000256" key="4">
    <source>
        <dbReference type="ARBA" id="ARBA00022960"/>
    </source>
</evidence>
<sequence length="343" mass="35332">MPAVQQSPESRQKRSAAEPPRAGRPRRGLHRRRLWVSALALAVLVAGAGFGCAYSRGSGPTGPVPERVVPQLPLPWPGEGQSAVEVEGVGLLGTQGAQEPVPIASVTKVMTAYVILQDHPLKKGDEGPVVTVDRQAADEAGSASESTAPATEGQQLSQRKLLELMLIPSGNNIARLLARWDTGSQETFAARMNKAAANLGMTNTRYTGASGIEQDTVSTAQDQLKLARAAMKDETFRSVVAEKATDVPGSGTSVKNSNTLLGTSGVIGLKTGSTTPAGGNLLWAATVTAGGKERLVLGAVLHQKAGTTPDQGLQAALDASGKLAAAVNGGLQEALDRAADGGR</sequence>
<comment type="similarity">
    <text evidence="1 7">Belongs to the peptidase S11 family.</text>
</comment>
<keyword evidence="5" id="KW-0573">Peptidoglycan synthesis</keyword>
<dbReference type="Pfam" id="PF00768">
    <property type="entry name" value="Peptidase_S11"/>
    <property type="match status" value="1"/>
</dbReference>
<dbReference type="SUPFAM" id="SSF56601">
    <property type="entry name" value="beta-lactamase/transpeptidase-like"/>
    <property type="match status" value="1"/>
</dbReference>
<dbReference type="EMBL" id="JBHSPB010000006">
    <property type="protein sequence ID" value="MFC5721042.1"/>
    <property type="molecule type" value="Genomic_DNA"/>
</dbReference>
<keyword evidence="4" id="KW-0133">Cell shape</keyword>
<keyword evidence="9" id="KW-0472">Membrane</keyword>
<dbReference type="InterPro" id="IPR001967">
    <property type="entry name" value="Peptidase_S11_N"/>
</dbReference>
<keyword evidence="6" id="KW-0961">Cell wall biogenesis/degradation</keyword>
<keyword evidence="9" id="KW-0812">Transmembrane</keyword>
<protein>
    <submittedName>
        <fullName evidence="11">D-alanyl-D-alanine carboxypeptidase family protein</fullName>
        <ecNumber evidence="11">3.4.-.-</ecNumber>
    </submittedName>
</protein>
<dbReference type="EC" id="3.4.-.-" evidence="11"/>
<keyword evidence="11" id="KW-0645">Protease</keyword>
<keyword evidence="9" id="KW-1133">Transmembrane helix</keyword>
<accession>A0ABW0YZV3</accession>
<evidence type="ECO:0000256" key="9">
    <source>
        <dbReference type="SAM" id="Phobius"/>
    </source>
</evidence>
<keyword evidence="12" id="KW-1185">Reference proteome</keyword>
<feature type="region of interest" description="Disordered" evidence="8">
    <location>
        <begin position="1"/>
        <end position="28"/>
    </location>
</feature>
<feature type="transmembrane region" description="Helical" evidence="9">
    <location>
        <begin position="34"/>
        <end position="57"/>
    </location>
</feature>
<keyword evidence="11" id="KW-0121">Carboxypeptidase</keyword>
<evidence type="ECO:0000256" key="8">
    <source>
        <dbReference type="SAM" id="MobiDB-lite"/>
    </source>
</evidence>